<dbReference type="InterPro" id="IPR004175">
    <property type="entry name" value="RNA_CPDase"/>
</dbReference>
<proteinExistence type="inferred from homology"/>
<dbReference type="HAMAP" id="MF_01940">
    <property type="entry name" value="RNA_CPDase"/>
    <property type="match status" value="1"/>
</dbReference>
<dbReference type="PANTHER" id="PTHR35561:SF1">
    <property type="entry name" value="RNA 2',3'-CYCLIC PHOSPHODIESTERASE"/>
    <property type="match status" value="1"/>
</dbReference>
<dbReference type="EC" id="3.1.4.58" evidence="2"/>
<dbReference type="NCBIfam" id="TIGR02258">
    <property type="entry name" value="2_5_ligase"/>
    <property type="match status" value="1"/>
</dbReference>
<dbReference type="GO" id="GO:0004113">
    <property type="term" value="F:2',3'-cyclic-nucleotide 3'-phosphodiesterase activity"/>
    <property type="evidence" value="ECO:0007669"/>
    <property type="project" value="InterPro"/>
</dbReference>
<feature type="active site" description="Proton donor" evidence="2">
    <location>
        <position position="40"/>
    </location>
</feature>
<keyword evidence="1 2" id="KW-0378">Hydrolase</keyword>
<accession>A0A8J7YPN0</accession>
<feature type="active site" description="Proton acceptor" evidence="2">
    <location>
        <position position="126"/>
    </location>
</feature>
<dbReference type="InterPro" id="IPR009097">
    <property type="entry name" value="Cyclic_Pdiesterase"/>
</dbReference>
<dbReference type="SUPFAM" id="SSF55144">
    <property type="entry name" value="LigT-like"/>
    <property type="match status" value="1"/>
</dbReference>
<dbReference type="AlphaFoldDB" id="A0A8J7YPN0"/>
<dbReference type="PANTHER" id="PTHR35561">
    <property type="entry name" value="RNA 2',3'-CYCLIC PHOSPHODIESTERASE"/>
    <property type="match status" value="1"/>
</dbReference>
<protein>
    <recommendedName>
        <fullName evidence="2">RNA 2',3'-cyclic phosphodiesterase</fullName>
        <shortName evidence="2">RNA 2',3'-CPDase</shortName>
        <ecNumber evidence="2">3.1.4.58</ecNumber>
    </recommendedName>
</protein>
<evidence type="ECO:0000256" key="2">
    <source>
        <dbReference type="HAMAP-Rule" id="MF_01940"/>
    </source>
</evidence>
<reference evidence="3" key="1">
    <citation type="submission" date="2021-04" db="EMBL/GenBank/DDBJ databases">
        <title>Genomic insights into ecological role and evolution of a novel Thermoplasmata order Candidatus Sysuiplasmatales.</title>
        <authorList>
            <person name="Yuan Y."/>
        </authorList>
    </citation>
    <scope>NUCLEOTIDE SEQUENCE</scope>
    <source>
        <strain evidence="3">YP2-bin.285</strain>
    </source>
</reference>
<dbReference type="GO" id="GO:0008664">
    <property type="term" value="F:RNA 2',3'-cyclic 3'-phosphodiesterase activity"/>
    <property type="evidence" value="ECO:0007669"/>
    <property type="project" value="UniProtKB-EC"/>
</dbReference>
<feature type="short sequence motif" description="HXTX 2" evidence="2">
    <location>
        <begin position="126"/>
        <end position="129"/>
    </location>
</feature>
<dbReference type="Proteomes" id="UP000716004">
    <property type="component" value="Unassembled WGS sequence"/>
</dbReference>
<name>A0A8J7YPN0_9ARCH</name>
<gene>
    <name evidence="3" type="primary">thpR</name>
    <name evidence="3" type="ORF">J9259_05480</name>
</gene>
<dbReference type="Pfam" id="PF13563">
    <property type="entry name" value="2_5_RNA_ligase2"/>
    <property type="match status" value="1"/>
</dbReference>
<evidence type="ECO:0000256" key="1">
    <source>
        <dbReference type="ARBA" id="ARBA00022801"/>
    </source>
</evidence>
<evidence type="ECO:0000313" key="3">
    <source>
        <dbReference type="EMBL" id="MBX8631953.1"/>
    </source>
</evidence>
<comment type="caution">
    <text evidence="3">The sequence shown here is derived from an EMBL/GenBank/DDBJ whole genome shotgun (WGS) entry which is preliminary data.</text>
</comment>
<comment type="catalytic activity">
    <reaction evidence="2">
        <text>a 3'-end 2',3'-cyclophospho-ribonucleotide-RNA + H2O = a 3'-end 2'-phospho-ribonucleotide-RNA + H(+)</text>
        <dbReference type="Rhea" id="RHEA:11828"/>
        <dbReference type="Rhea" id="RHEA-COMP:10464"/>
        <dbReference type="Rhea" id="RHEA-COMP:17353"/>
        <dbReference type="ChEBI" id="CHEBI:15377"/>
        <dbReference type="ChEBI" id="CHEBI:15378"/>
        <dbReference type="ChEBI" id="CHEBI:83064"/>
        <dbReference type="ChEBI" id="CHEBI:173113"/>
        <dbReference type="EC" id="3.1.4.58"/>
    </reaction>
</comment>
<dbReference type="Gene3D" id="3.90.1140.10">
    <property type="entry name" value="Cyclic phosphodiesterase"/>
    <property type="match status" value="1"/>
</dbReference>
<sequence>MSMRAFICADVSDPSIFHQALRHPLFASRCIRRADTQPLHYTLFFIGETDDDAVDAISRELDSICGRIRGFEVVYSGIGIFGGNSSPRVLWAGVHDDENLDRIIREISAKLAALGYMSEERASVPHVTLARFRCKPERQLVESIIEEYRNTEFGREKLTRVHLKRSILHPGGAEHVILHTSLLGGADH</sequence>
<feature type="short sequence motif" description="HXTX 1" evidence="2">
    <location>
        <begin position="40"/>
        <end position="43"/>
    </location>
</feature>
<dbReference type="EMBL" id="JAGVSJ010000011">
    <property type="protein sequence ID" value="MBX8631953.1"/>
    <property type="molecule type" value="Genomic_DNA"/>
</dbReference>
<organism evidence="3 4">
    <name type="scientific">Candidatus Sysuiplasma superficiale</name>
    <dbReference type="NCBI Taxonomy" id="2823368"/>
    <lineage>
        <taxon>Archaea</taxon>
        <taxon>Methanobacteriati</taxon>
        <taxon>Thermoplasmatota</taxon>
        <taxon>Thermoplasmata</taxon>
        <taxon>Candidatus Sysuiplasmatales</taxon>
        <taxon>Candidatus Sysuiplasmataceae</taxon>
        <taxon>Candidatus Sysuiplasma</taxon>
    </lineage>
</organism>
<evidence type="ECO:0000313" key="4">
    <source>
        <dbReference type="Proteomes" id="UP000716004"/>
    </source>
</evidence>
<comment type="similarity">
    <text evidence="2">Belongs to the 2H phosphoesterase superfamily. ThpR family.</text>
</comment>
<comment type="function">
    <text evidence="2">Hydrolyzes RNA 2',3'-cyclic phosphodiester to an RNA 2'-phosphomonoester.</text>
</comment>